<comment type="caution">
    <text evidence="3">The sequence shown here is derived from an EMBL/GenBank/DDBJ whole genome shotgun (WGS) entry which is preliminary data.</text>
</comment>
<name>A0A2P2DVU5_9LEPT</name>
<keyword evidence="1" id="KW-0472">Membrane</keyword>
<dbReference type="InterPro" id="IPR024983">
    <property type="entry name" value="CHAT_dom"/>
</dbReference>
<feature type="transmembrane region" description="Helical" evidence="1">
    <location>
        <begin position="337"/>
        <end position="355"/>
    </location>
</feature>
<keyword evidence="1" id="KW-0812">Transmembrane</keyword>
<feature type="domain" description="CHAT" evidence="2">
    <location>
        <begin position="75"/>
        <end position="313"/>
    </location>
</feature>
<dbReference type="AlphaFoldDB" id="A0A2P2DVU5"/>
<gene>
    <name evidence="3" type="ORF">LPTSP4_02270</name>
</gene>
<protein>
    <submittedName>
        <fullName evidence="3">CHAT domain protein</fullName>
    </submittedName>
</protein>
<organism evidence="3 4">
    <name type="scientific">Leptospira ryugenii</name>
    <dbReference type="NCBI Taxonomy" id="1917863"/>
    <lineage>
        <taxon>Bacteria</taxon>
        <taxon>Pseudomonadati</taxon>
        <taxon>Spirochaetota</taxon>
        <taxon>Spirochaetia</taxon>
        <taxon>Leptospirales</taxon>
        <taxon>Leptospiraceae</taxon>
        <taxon>Leptospira</taxon>
    </lineage>
</organism>
<dbReference type="EMBL" id="BFBB01000002">
    <property type="protein sequence ID" value="GBF48727.1"/>
    <property type="molecule type" value="Genomic_DNA"/>
</dbReference>
<dbReference type="OrthoDB" id="317533at2"/>
<proteinExistence type="predicted"/>
<keyword evidence="1" id="KW-1133">Transmembrane helix</keyword>
<dbReference type="Proteomes" id="UP000245133">
    <property type="component" value="Unassembled WGS sequence"/>
</dbReference>
<sequence>MIVRVLAKPSRSGEPNSFDGELIWDDLSLFSPVEEVHYIDGLSLWSFYEEWIRFYQKTQSIKPKREEWFNLLQKKSDTLEQILFGKKIPPWKSKNFREPIFLQSDPEFFSIPFEILKTKKAYFYEYPFFYRGIRGQAIGHSQAKPKKFLCLENPVLPNLEESVKQEAKSLSLLFEDDTRFQYKRIPKEQCKISKFWEEILSSDLIHYTGHSDINGIPFPSEGKSLQNEIGQANLSHIHCAYINSCYSAYEGAKQSGLASQFLKAGAKYVIGFLTPIETETAKEISLKFWREYLISQSISQAYRKTKDILVSDPYQNAHALLSLVFFAPETKSTNRKYVFGFLLGLLLLLGVYFLPKEKNELNEPKKEERPLLEEAKPKESQANLSLEKRISKVNLTKFRNALRSFLTDEHPIYSKKERIEIIEDILGSNMNEEMQFYQFKMTTGQE</sequence>
<evidence type="ECO:0000256" key="1">
    <source>
        <dbReference type="SAM" id="Phobius"/>
    </source>
</evidence>
<accession>A0A2P2DVU5</accession>
<dbReference type="Pfam" id="PF12770">
    <property type="entry name" value="CHAT"/>
    <property type="match status" value="1"/>
</dbReference>
<reference evidence="3 4" key="1">
    <citation type="submission" date="2018-02" db="EMBL/GenBank/DDBJ databases">
        <title>Novel Leptospira species isolated from soil and water in Japan.</title>
        <authorList>
            <person name="Nakao R."/>
            <person name="Masuzawa T."/>
        </authorList>
    </citation>
    <scope>NUCLEOTIDE SEQUENCE [LARGE SCALE GENOMIC DNA]</scope>
    <source>
        <strain evidence="3 4">YH101</strain>
    </source>
</reference>
<keyword evidence="4" id="KW-1185">Reference proteome</keyword>
<evidence type="ECO:0000313" key="4">
    <source>
        <dbReference type="Proteomes" id="UP000245133"/>
    </source>
</evidence>
<evidence type="ECO:0000313" key="3">
    <source>
        <dbReference type="EMBL" id="GBF48727.1"/>
    </source>
</evidence>
<evidence type="ECO:0000259" key="2">
    <source>
        <dbReference type="Pfam" id="PF12770"/>
    </source>
</evidence>
<dbReference type="RefSeq" id="WP_108972857.1">
    <property type="nucleotide sequence ID" value="NZ_BFBB01000002.1"/>
</dbReference>